<protein>
    <recommendedName>
        <fullName evidence="2">DinB-like domain-containing protein</fullName>
    </recommendedName>
</protein>
<gene>
    <name evidence="3" type="ORF">OI18_14025</name>
</gene>
<organism evidence="3 4">
    <name type="scientific">Flavihumibacter solisilvae</name>
    <dbReference type="NCBI Taxonomy" id="1349421"/>
    <lineage>
        <taxon>Bacteria</taxon>
        <taxon>Pseudomonadati</taxon>
        <taxon>Bacteroidota</taxon>
        <taxon>Chitinophagia</taxon>
        <taxon>Chitinophagales</taxon>
        <taxon>Chitinophagaceae</taxon>
        <taxon>Flavihumibacter</taxon>
    </lineage>
</organism>
<dbReference type="RefSeq" id="WP_039140719.1">
    <property type="nucleotide sequence ID" value="NZ_JSVC01000015.1"/>
</dbReference>
<feature type="signal peptide" evidence="1">
    <location>
        <begin position="1"/>
        <end position="19"/>
    </location>
</feature>
<keyword evidence="1" id="KW-0732">Signal</keyword>
<evidence type="ECO:0000313" key="4">
    <source>
        <dbReference type="Proteomes" id="UP000031408"/>
    </source>
</evidence>
<dbReference type="InterPro" id="IPR024775">
    <property type="entry name" value="DinB-like"/>
</dbReference>
<feature type="domain" description="DinB-like" evidence="2">
    <location>
        <begin position="35"/>
        <end position="189"/>
    </location>
</feature>
<dbReference type="STRING" id="1349421.OI18_14025"/>
<reference evidence="3 4" key="1">
    <citation type="submission" date="2014-11" db="EMBL/GenBank/DDBJ databases">
        <title>Genome sequence of Flavihumibacter solisilvae 3-3.</title>
        <authorList>
            <person name="Zhou G."/>
            <person name="Li M."/>
            <person name="Wang G."/>
        </authorList>
    </citation>
    <scope>NUCLEOTIDE SEQUENCE [LARGE SCALE GENOMIC DNA]</scope>
    <source>
        <strain evidence="3 4">3-3</strain>
    </source>
</reference>
<dbReference type="OrthoDB" id="9807923at2"/>
<dbReference type="EMBL" id="JSVC01000015">
    <property type="protein sequence ID" value="KIC94110.1"/>
    <property type="molecule type" value="Genomic_DNA"/>
</dbReference>
<keyword evidence="4" id="KW-1185">Reference proteome</keyword>
<proteinExistence type="predicted"/>
<dbReference type="Proteomes" id="UP000031408">
    <property type="component" value="Unassembled WGS sequence"/>
</dbReference>
<name>A0A0C1IIT9_9BACT</name>
<dbReference type="AlphaFoldDB" id="A0A0C1IIT9"/>
<feature type="chain" id="PRO_5002133511" description="DinB-like domain-containing protein" evidence="1">
    <location>
        <begin position="20"/>
        <end position="201"/>
    </location>
</feature>
<evidence type="ECO:0000259" key="2">
    <source>
        <dbReference type="Pfam" id="PF12867"/>
    </source>
</evidence>
<dbReference type="Gene3D" id="1.20.120.450">
    <property type="entry name" value="dinb family like domain"/>
    <property type="match status" value="1"/>
</dbReference>
<dbReference type="Pfam" id="PF12867">
    <property type="entry name" value="DinB_2"/>
    <property type="match status" value="1"/>
</dbReference>
<accession>A0A0C1IIT9</accession>
<sequence>MKKLLALALTLGLFSFTLNDPLSEKDRKFALTYFNEVKDRLNNDIKGLSDEQLNWKAADSVWSIANCIEHIAIAEKNLTEYAMASLKETADPAKKTELKHTDEAIMKMITDRSFKAKAPEGFRPTGQFGSAKDALKTFNERRDANLSFLKSTQEDLRNHFIPHPFLGTIDSYQMMLFINAHTLRHTLQVEEVKANPAFPKK</sequence>
<evidence type="ECO:0000256" key="1">
    <source>
        <dbReference type="SAM" id="SignalP"/>
    </source>
</evidence>
<comment type="caution">
    <text evidence="3">The sequence shown here is derived from an EMBL/GenBank/DDBJ whole genome shotgun (WGS) entry which is preliminary data.</text>
</comment>
<dbReference type="InterPro" id="IPR034660">
    <property type="entry name" value="DinB/YfiT-like"/>
</dbReference>
<evidence type="ECO:0000313" key="3">
    <source>
        <dbReference type="EMBL" id="KIC94110.1"/>
    </source>
</evidence>
<dbReference type="SUPFAM" id="SSF109854">
    <property type="entry name" value="DinB/YfiT-like putative metalloenzymes"/>
    <property type="match status" value="1"/>
</dbReference>